<dbReference type="AlphaFoldDB" id="A0A6J1N4G9"/>
<comment type="similarity">
    <text evidence="2 9">Belongs to the cytochrome P450 family.</text>
</comment>
<dbReference type="Pfam" id="PF00067">
    <property type="entry name" value="p450"/>
    <property type="match status" value="1"/>
</dbReference>
<dbReference type="KEGG" id="bany:112049195"/>
<accession>A0A6J1N4G9</accession>
<dbReference type="GeneID" id="112049195"/>
<feature type="binding site" description="axial binding residue" evidence="8">
    <location>
        <position position="447"/>
    </location>
    <ligand>
        <name>heme</name>
        <dbReference type="ChEBI" id="CHEBI:30413"/>
    </ligand>
    <ligandPart>
        <name>Fe</name>
        <dbReference type="ChEBI" id="CHEBI:18248"/>
    </ligandPart>
</feature>
<keyword evidence="5 9" id="KW-0560">Oxidoreductase</keyword>
<organism evidence="10 11">
    <name type="scientific">Bicyclus anynana</name>
    <name type="common">Squinting bush brown butterfly</name>
    <dbReference type="NCBI Taxonomy" id="110368"/>
    <lineage>
        <taxon>Eukaryota</taxon>
        <taxon>Metazoa</taxon>
        <taxon>Ecdysozoa</taxon>
        <taxon>Arthropoda</taxon>
        <taxon>Hexapoda</taxon>
        <taxon>Insecta</taxon>
        <taxon>Pterygota</taxon>
        <taxon>Neoptera</taxon>
        <taxon>Endopterygota</taxon>
        <taxon>Lepidoptera</taxon>
        <taxon>Glossata</taxon>
        <taxon>Ditrysia</taxon>
        <taxon>Papilionoidea</taxon>
        <taxon>Nymphalidae</taxon>
        <taxon>Satyrinae</taxon>
        <taxon>Satyrini</taxon>
        <taxon>Mycalesina</taxon>
        <taxon>Bicyclus</taxon>
    </lineage>
</organism>
<evidence type="ECO:0000256" key="7">
    <source>
        <dbReference type="ARBA" id="ARBA00023033"/>
    </source>
</evidence>
<proteinExistence type="inferred from homology"/>
<dbReference type="InterPro" id="IPR050479">
    <property type="entry name" value="CYP11_CYP27_families"/>
</dbReference>
<gene>
    <name evidence="11" type="primary">LOC112049195</name>
</gene>
<dbReference type="GO" id="GO:0020037">
    <property type="term" value="F:heme binding"/>
    <property type="evidence" value="ECO:0007669"/>
    <property type="project" value="InterPro"/>
</dbReference>
<evidence type="ECO:0000256" key="6">
    <source>
        <dbReference type="ARBA" id="ARBA00023004"/>
    </source>
</evidence>
<dbReference type="GO" id="GO:0004497">
    <property type="term" value="F:monooxygenase activity"/>
    <property type="evidence" value="ECO:0007669"/>
    <property type="project" value="UniProtKB-KW"/>
</dbReference>
<evidence type="ECO:0000256" key="8">
    <source>
        <dbReference type="PIRSR" id="PIRSR602401-1"/>
    </source>
</evidence>
<keyword evidence="3 8" id="KW-0349">Heme</keyword>
<evidence type="ECO:0000313" key="10">
    <source>
        <dbReference type="Proteomes" id="UP001652582"/>
    </source>
</evidence>
<dbReference type="Proteomes" id="UP001652582">
    <property type="component" value="Chromosome 6"/>
</dbReference>
<dbReference type="PANTHER" id="PTHR24279:SF120">
    <property type="entry name" value="CYTOCHROME P450"/>
    <property type="match status" value="1"/>
</dbReference>
<reference evidence="11" key="1">
    <citation type="submission" date="2025-08" db="UniProtKB">
        <authorList>
            <consortium name="RefSeq"/>
        </authorList>
    </citation>
    <scope>IDENTIFICATION</scope>
</reference>
<protein>
    <submittedName>
        <fullName evidence="11">Cytochrome P450 CYP12A2 isoform X1</fullName>
    </submittedName>
</protein>
<evidence type="ECO:0000256" key="9">
    <source>
        <dbReference type="RuleBase" id="RU000461"/>
    </source>
</evidence>
<dbReference type="PANTHER" id="PTHR24279">
    <property type="entry name" value="CYTOCHROME P450"/>
    <property type="match status" value="1"/>
</dbReference>
<evidence type="ECO:0000256" key="3">
    <source>
        <dbReference type="ARBA" id="ARBA00022617"/>
    </source>
</evidence>
<dbReference type="Gene3D" id="1.10.630.10">
    <property type="entry name" value="Cytochrome P450"/>
    <property type="match status" value="1"/>
</dbReference>
<evidence type="ECO:0000256" key="1">
    <source>
        <dbReference type="ARBA" id="ARBA00001971"/>
    </source>
</evidence>
<evidence type="ECO:0000256" key="4">
    <source>
        <dbReference type="ARBA" id="ARBA00022723"/>
    </source>
</evidence>
<dbReference type="PRINTS" id="PR00385">
    <property type="entry name" value="P450"/>
</dbReference>
<evidence type="ECO:0000256" key="5">
    <source>
        <dbReference type="ARBA" id="ARBA00023002"/>
    </source>
</evidence>
<dbReference type="GO" id="GO:0016705">
    <property type="term" value="F:oxidoreductase activity, acting on paired donors, with incorporation or reduction of molecular oxygen"/>
    <property type="evidence" value="ECO:0007669"/>
    <property type="project" value="InterPro"/>
</dbReference>
<name>A0A6J1N4G9_BICAN</name>
<dbReference type="CDD" id="cd11054">
    <property type="entry name" value="CYP24A1-like"/>
    <property type="match status" value="1"/>
</dbReference>
<dbReference type="PRINTS" id="PR00463">
    <property type="entry name" value="EP450I"/>
</dbReference>
<dbReference type="PROSITE" id="PS00086">
    <property type="entry name" value="CYTOCHROME_P450"/>
    <property type="match status" value="1"/>
</dbReference>
<keyword evidence="10" id="KW-1185">Reference proteome</keyword>
<keyword evidence="4 8" id="KW-0479">Metal-binding</keyword>
<dbReference type="InterPro" id="IPR002401">
    <property type="entry name" value="Cyt_P450_E_grp-I"/>
</dbReference>
<evidence type="ECO:0000313" key="11">
    <source>
        <dbReference type="RefSeq" id="XP_023942760.2"/>
    </source>
</evidence>
<keyword evidence="6 8" id="KW-0408">Iron</keyword>
<keyword evidence="7 9" id="KW-0503">Monooxygenase</keyword>
<dbReference type="InterPro" id="IPR001128">
    <property type="entry name" value="Cyt_P450"/>
</dbReference>
<dbReference type="InterPro" id="IPR017972">
    <property type="entry name" value="Cyt_P450_CS"/>
</dbReference>
<dbReference type="GO" id="GO:0005506">
    <property type="term" value="F:iron ion binding"/>
    <property type="evidence" value="ECO:0007669"/>
    <property type="project" value="InterPro"/>
</dbReference>
<comment type="cofactor">
    <cofactor evidence="1 8">
        <name>heme</name>
        <dbReference type="ChEBI" id="CHEBI:30413"/>
    </cofactor>
</comment>
<dbReference type="InterPro" id="IPR036396">
    <property type="entry name" value="Cyt_P450_sf"/>
</dbReference>
<dbReference type="RefSeq" id="XP_023942760.2">
    <property type="nucleotide sequence ID" value="XM_024086992.2"/>
</dbReference>
<evidence type="ECO:0000256" key="2">
    <source>
        <dbReference type="ARBA" id="ARBA00010617"/>
    </source>
</evidence>
<sequence length="499" mass="57815">MYKLNRFFILRKTLNRQKYLSTIVNGVEEPIKPWKKIPGPLSLPIIGQILHFLPGGWLHKRSIELQQLLYENYGPIVRLDGNLGFPPITFLFDPEAAITLFRKEESLPFRPGFESLVYHRKHFYNKNVDDSCGVLFDQGEDWKKLRSLVNPVMMHTKTIKLYTNALAEVADDMVHRLKSKRNKQNMIETNLFNELNLWALESTGLVTFGERLNCLDPNLSNNSPAMKLIKTQQESLCMIEKLDFQPSLWKYITTPAYKKGIKTFDDNLRYTWFFIDRAIQKLKSKEDTSDEIKGIFEKIFKIDRDVAVTLANDLILAGVDTSANTSLGILYHLAANLEKQNKLREEVLSKQTSTYLKACIKEGMRLYPVVGGNFRKTMKEHEVLGYRIPKNMVIILGNQYLCSVEDQFPQPSEFIPERWIVDKNNPLYYGNAHPFAYAPFGFGVRSCVGRRIADLQIEMLISKIVENFKLDWIGPPPKRTRRSTLNYILEPYNLVFNDI</sequence>
<dbReference type="OrthoDB" id="3945418at2759"/>
<dbReference type="SUPFAM" id="SSF48264">
    <property type="entry name" value="Cytochrome P450"/>
    <property type="match status" value="1"/>
</dbReference>